<comment type="similarity">
    <text evidence="1">Belongs to the RutC family.</text>
</comment>
<evidence type="ECO:0000313" key="3">
    <source>
        <dbReference type="Proteomes" id="UP000178943"/>
    </source>
</evidence>
<gene>
    <name evidence="2" type="ORF">A2Y62_02425</name>
</gene>
<name>A0A1F5VHW7_9BACT</name>
<dbReference type="CDD" id="cd00448">
    <property type="entry name" value="YjgF_YER057c_UK114_family"/>
    <property type="match status" value="1"/>
</dbReference>
<dbReference type="InterPro" id="IPR035959">
    <property type="entry name" value="RutC-like_sf"/>
</dbReference>
<dbReference type="NCBIfam" id="TIGR00004">
    <property type="entry name" value="Rid family detoxifying hydrolase"/>
    <property type="match status" value="1"/>
</dbReference>
<dbReference type="InterPro" id="IPR006056">
    <property type="entry name" value="RidA"/>
</dbReference>
<dbReference type="GO" id="GO:0005829">
    <property type="term" value="C:cytosol"/>
    <property type="evidence" value="ECO:0007669"/>
    <property type="project" value="TreeGrafter"/>
</dbReference>
<reference evidence="2 3" key="1">
    <citation type="journal article" date="2016" name="Nat. Commun.">
        <title>Thousands of microbial genomes shed light on interconnected biogeochemical processes in an aquifer system.</title>
        <authorList>
            <person name="Anantharaman K."/>
            <person name="Brown C.T."/>
            <person name="Hug L.A."/>
            <person name="Sharon I."/>
            <person name="Castelle C.J."/>
            <person name="Probst A.J."/>
            <person name="Thomas B.C."/>
            <person name="Singh A."/>
            <person name="Wilkins M.J."/>
            <person name="Karaoz U."/>
            <person name="Brodie E.L."/>
            <person name="Williams K.H."/>
            <person name="Hubbard S.S."/>
            <person name="Banfield J.F."/>
        </authorList>
    </citation>
    <scope>NUCLEOTIDE SEQUENCE [LARGE SCALE GENOMIC DNA]</scope>
</reference>
<dbReference type="PANTHER" id="PTHR11803:SF39">
    <property type="entry name" value="2-IMINOBUTANOATE_2-IMINOPROPANOATE DEAMINASE"/>
    <property type="match status" value="1"/>
</dbReference>
<dbReference type="PROSITE" id="PS01094">
    <property type="entry name" value="UPF0076"/>
    <property type="match status" value="1"/>
</dbReference>
<accession>A0A1F5VHW7</accession>
<evidence type="ECO:0008006" key="4">
    <source>
        <dbReference type="Google" id="ProtNLM"/>
    </source>
</evidence>
<dbReference type="Proteomes" id="UP000178943">
    <property type="component" value="Unassembled WGS sequence"/>
</dbReference>
<evidence type="ECO:0000313" key="2">
    <source>
        <dbReference type="EMBL" id="OGF63063.1"/>
    </source>
</evidence>
<sequence>MKEVLFSKDAPVPIGPYSQAIKTGNLIFLSGQIGINPSTGSLFTTLEEQFHQIMKNIQAILKISNASLDSIIKTTIFITNMSEFPQINDLYKQYFTSSFPARSTVEVSKLPKSALIEIEAIAWAP</sequence>
<dbReference type="SUPFAM" id="SSF55298">
    <property type="entry name" value="YjgF-like"/>
    <property type="match status" value="1"/>
</dbReference>
<dbReference type="InterPro" id="IPR019897">
    <property type="entry name" value="RidA_CS"/>
</dbReference>
<dbReference type="FunFam" id="3.30.1330.40:FF:000001">
    <property type="entry name" value="L-PSP family endoribonuclease"/>
    <property type="match status" value="1"/>
</dbReference>
<comment type="caution">
    <text evidence="2">The sequence shown here is derived from an EMBL/GenBank/DDBJ whole genome shotgun (WGS) entry which is preliminary data.</text>
</comment>
<organism evidence="2 3">
    <name type="scientific">Candidatus Fischerbacteria bacterium RBG_13_37_8</name>
    <dbReference type="NCBI Taxonomy" id="1817863"/>
    <lineage>
        <taxon>Bacteria</taxon>
        <taxon>Candidatus Fischeribacteriota</taxon>
    </lineage>
</organism>
<dbReference type="Gene3D" id="3.30.1330.40">
    <property type="entry name" value="RutC-like"/>
    <property type="match status" value="1"/>
</dbReference>
<dbReference type="InterPro" id="IPR006175">
    <property type="entry name" value="YjgF/YER057c/UK114"/>
</dbReference>
<evidence type="ECO:0000256" key="1">
    <source>
        <dbReference type="ARBA" id="ARBA00010552"/>
    </source>
</evidence>
<dbReference type="STRING" id="1817863.A2Y62_02425"/>
<dbReference type="AlphaFoldDB" id="A0A1F5VHW7"/>
<dbReference type="GO" id="GO:0019239">
    <property type="term" value="F:deaminase activity"/>
    <property type="evidence" value="ECO:0007669"/>
    <property type="project" value="TreeGrafter"/>
</dbReference>
<dbReference type="EMBL" id="MFGW01000170">
    <property type="protein sequence ID" value="OGF63063.1"/>
    <property type="molecule type" value="Genomic_DNA"/>
</dbReference>
<protein>
    <recommendedName>
        <fullName evidence="4">Reactive intermediate/imine deaminase</fullName>
    </recommendedName>
</protein>
<proteinExistence type="inferred from homology"/>
<dbReference type="Pfam" id="PF01042">
    <property type="entry name" value="Ribonuc_L-PSP"/>
    <property type="match status" value="1"/>
</dbReference>
<dbReference type="PANTHER" id="PTHR11803">
    <property type="entry name" value="2-IMINOBUTANOATE/2-IMINOPROPANOATE DEAMINASE RIDA"/>
    <property type="match status" value="1"/>
</dbReference>